<proteinExistence type="predicted"/>
<evidence type="ECO:0000256" key="7">
    <source>
        <dbReference type="SAM" id="MobiDB-lite"/>
    </source>
</evidence>
<comment type="subcellular location">
    <subcellularLocation>
        <location evidence="1">Nucleus</location>
    </subcellularLocation>
</comment>
<sequence length="549" mass="59307">MNRCANLLQDVKSLSAAQKAALIKNNFRDASDIVLTPPEEIAKKLRTSLSEAQAIVETVCKEIARKSLRIAKIAECSDEKFTTGDSALDRAIGGGIRTGMVWELVGERYGSQLLMSRELYLTERTSASGKTQLALQLCLLVQLRPMLGGLLGSACYLSTHTKLATQRLSQLIQDHPLLSPSICGLSGIHTVAVPTIELLIRTLTVTFPALLEDLGGNPDRKPVKLVVIDSISALFHTSGRPSSSALFERSRALSELTRVVHEIAARHNIAFIIINEVSDVFNDYYSNNQGPVSKDDILYRDQARWFGSAHSHPAESAKEACLGLVWANQVNVRIMLTRTNRRRYLDDPAPPTKRRQKEGNSAASEAAQDTRESDNGIGQSIVIRRLSVIFSSVSTPASVDFIVTNAGISAVHDEVANAIISPDSQANFNHNSDLVEPGPPTRPEPPVGADYSISGAGDCVSQRFVNARIISATLEGPSSSGSSADASFEVAIPSTYPEVDEFDDEAQFWEGLDEIPDVAPPDIDFDGLERSQIEDTGVSQATVSAVGNG</sequence>
<keyword evidence="10" id="KW-1185">Reference proteome</keyword>
<evidence type="ECO:0000259" key="8">
    <source>
        <dbReference type="PROSITE" id="PS50162"/>
    </source>
</evidence>
<keyword evidence="3" id="KW-0227">DNA damage</keyword>
<dbReference type="Pfam" id="PF08423">
    <property type="entry name" value="Rad51"/>
    <property type="match status" value="1"/>
</dbReference>
<accession>A0A9Q5HY03</accession>
<dbReference type="PANTHER" id="PTHR46487">
    <property type="entry name" value="DNA REPAIR PROTEIN XRCC3"/>
    <property type="match status" value="1"/>
</dbReference>
<gene>
    <name evidence="9" type="ORF">A7U60_g4861</name>
</gene>
<dbReference type="Gene3D" id="3.40.50.300">
    <property type="entry name" value="P-loop containing nucleotide triphosphate hydrolases"/>
    <property type="match status" value="1"/>
</dbReference>
<evidence type="ECO:0000313" key="10">
    <source>
        <dbReference type="Proteomes" id="UP000757232"/>
    </source>
</evidence>
<dbReference type="PANTHER" id="PTHR46487:SF1">
    <property type="entry name" value="DNA REPAIR PROTEIN XRCC3"/>
    <property type="match status" value="1"/>
</dbReference>
<organism evidence="9 10">
    <name type="scientific">Sanghuangporus baumii</name>
    <name type="common">Phellinus baumii</name>
    <dbReference type="NCBI Taxonomy" id="108892"/>
    <lineage>
        <taxon>Eukaryota</taxon>
        <taxon>Fungi</taxon>
        <taxon>Dikarya</taxon>
        <taxon>Basidiomycota</taxon>
        <taxon>Agaricomycotina</taxon>
        <taxon>Agaricomycetes</taxon>
        <taxon>Hymenochaetales</taxon>
        <taxon>Hymenochaetaceae</taxon>
        <taxon>Sanghuangporus</taxon>
    </lineage>
</organism>
<feature type="region of interest" description="Disordered" evidence="7">
    <location>
        <begin position="342"/>
        <end position="374"/>
    </location>
</feature>
<keyword evidence="9" id="KW-0378">Hydrolase</keyword>
<dbReference type="GO" id="GO:0005524">
    <property type="term" value="F:ATP binding"/>
    <property type="evidence" value="ECO:0007669"/>
    <property type="project" value="UniProtKB-KW"/>
</dbReference>
<evidence type="ECO:0000256" key="4">
    <source>
        <dbReference type="ARBA" id="ARBA00022840"/>
    </source>
</evidence>
<dbReference type="GO" id="GO:0071140">
    <property type="term" value="P:resolution of mitotic recombination intermediates"/>
    <property type="evidence" value="ECO:0007669"/>
    <property type="project" value="TreeGrafter"/>
</dbReference>
<keyword evidence="4" id="KW-0067">ATP-binding</keyword>
<protein>
    <submittedName>
        <fullName evidence="9">P-loop containing nucleoside triphosphate hydrolase protein</fullName>
    </submittedName>
</protein>
<dbReference type="AlphaFoldDB" id="A0A9Q5HY03"/>
<dbReference type="PROSITE" id="PS50162">
    <property type="entry name" value="RECA_2"/>
    <property type="match status" value="1"/>
</dbReference>
<feature type="region of interest" description="Disordered" evidence="7">
    <location>
        <begin position="424"/>
        <end position="444"/>
    </location>
</feature>
<evidence type="ECO:0000256" key="2">
    <source>
        <dbReference type="ARBA" id="ARBA00022741"/>
    </source>
</evidence>
<keyword evidence="5" id="KW-0234">DNA repair</keyword>
<dbReference type="GO" id="GO:0090656">
    <property type="term" value="P:t-circle formation"/>
    <property type="evidence" value="ECO:0007669"/>
    <property type="project" value="TreeGrafter"/>
</dbReference>
<comment type="caution">
    <text evidence="9">The sequence shown here is derived from an EMBL/GenBank/DDBJ whole genome shotgun (WGS) entry which is preliminary data.</text>
</comment>
<dbReference type="EMBL" id="LNZH02000185">
    <property type="protein sequence ID" value="OCB88074.1"/>
    <property type="molecule type" value="Genomic_DNA"/>
</dbReference>
<dbReference type="GO" id="GO:0140664">
    <property type="term" value="F:ATP-dependent DNA damage sensor activity"/>
    <property type="evidence" value="ECO:0007669"/>
    <property type="project" value="InterPro"/>
</dbReference>
<keyword evidence="2" id="KW-0547">Nucleotide-binding</keyword>
<dbReference type="InterPro" id="IPR020588">
    <property type="entry name" value="RecA_ATP-bd"/>
</dbReference>
<dbReference type="GO" id="GO:0045003">
    <property type="term" value="P:double-strand break repair via synthesis-dependent strand annealing"/>
    <property type="evidence" value="ECO:0007669"/>
    <property type="project" value="TreeGrafter"/>
</dbReference>
<dbReference type="GO" id="GO:0016787">
    <property type="term" value="F:hydrolase activity"/>
    <property type="evidence" value="ECO:0007669"/>
    <property type="project" value="UniProtKB-KW"/>
</dbReference>
<keyword evidence="6" id="KW-0539">Nucleus</keyword>
<reference evidence="9" key="1">
    <citation type="submission" date="2016-06" db="EMBL/GenBank/DDBJ databases">
        <title>Draft Genome sequence of the fungus Inonotus baumii.</title>
        <authorList>
            <person name="Zhu H."/>
            <person name="Lin W."/>
        </authorList>
    </citation>
    <scope>NUCLEOTIDE SEQUENCE</scope>
    <source>
        <strain evidence="9">821</strain>
    </source>
</reference>
<dbReference type="InterPro" id="IPR013632">
    <property type="entry name" value="Rad51_C"/>
</dbReference>
<dbReference type="GO" id="GO:0005657">
    <property type="term" value="C:replication fork"/>
    <property type="evidence" value="ECO:0007669"/>
    <property type="project" value="TreeGrafter"/>
</dbReference>
<evidence type="ECO:0000256" key="3">
    <source>
        <dbReference type="ARBA" id="ARBA00022763"/>
    </source>
</evidence>
<dbReference type="InterPro" id="IPR047348">
    <property type="entry name" value="XRCC3-like_C"/>
</dbReference>
<dbReference type="CDD" id="cd19491">
    <property type="entry name" value="XRCC3"/>
    <property type="match status" value="1"/>
</dbReference>
<dbReference type="Proteomes" id="UP000757232">
    <property type="component" value="Unassembled WGS sequence"/>
</dbReference>
<evidence type="ECO:0000313" key="9">
    <source>
        <dbReference type="EMBL" id="OCB88074.1"/>
    </source>
</evidence>
<evidence type="ECO:0000256" key="6">
    <source>
        <dbReference type="ARBA" id="ARBA00023242"/>
    </source>
</evidence>
<dbReference type="GO" id="GO:0061982">
    <property type="term" value="P:meiosis I cell cycle process"/>
    <property type="evidence" value="ECO:0007669"/>
    <property type="project" value="UniProtKB-ARBA"/>
</dbReference>
<dbReference type="GO" id="GO:0000722">
    <property type="term" value="P:telomere maintenance via recombination"/>
    <property type="evidence" value="ECO:0007669"/>
    <property type="project" value="TreeGrafter"/>
</dbReference>
<dbReference type="GO" id="GO:0033065">
    <property type="term" value="C:Rad51C-XRCC3 complex"/>
    <property type="evidence" value="ECO:0007669"/>
    <property type="project" value="TreeGrafter"/>
</dbReference>
<dbReference type="SUPFAM" id="SSF52540">
    <property type="entry name" value="P-loop containing nucleoside triphosphate hydrolases"/>
    <property type="match status" value="1"/>
</dbReference>
<evidence type="ECO:0000256" key="1">
    <source>
        <dbReference type="ARBA" id="ARBA00004123"/>
    </source>
</evidence>
<dbReference type="InterPro" id="IPR027417">
    <property type="entry name" value="P-loop_NTPase"/>
</dbReference>
<dbReference type="OrthoDB" id="1861185at2759"/>
<dbReference type="GO" id="GO:0000400">
    <property type="term" value="F:four-way junction DNA binding"/>
    <property type="evidence" value="ECO:0007669"/>
    <property type="project" value="TreeGrafter"/>
</dbReference>
<name>A0A9Q5HY03_SANBA</name>
<feature type="domain" description="RecA family profile 1" evidence="8">
    <location>
        <begin position="77"/>
        <end position="277"/>
    </location>
</feature>
<evidence type="ECO:0000256" key="5">
    <source>
        <dbReference type="ARBA" id="ARBA00023204"/>
    </source>
</evidence>